<name>A0A157L654_9BORD</name>
<gene>
    <name evidence="2" type="ORF">SAMEA1982600_00590</name>
</gene>
<feature type="compositionally biased region" description="Polar residues" evidence="1">
    <location>
        <begin position="365"/>
        <end position="386"/>
    </location>
</feature>
<dbReference type="EMBL" id="FKBS01000007">
    <property type="protein sequence ID" value="SAH92305.1"/>
    <property type="molecule type" value="Genomic_DNA"/>
</dbReference>
<evidence type="ECO:0000313" key="2">
    <source>
        <dbReference type="EMBL" id="SAH92305.1"/>
    </source>
</evidence>
<dbReference type="RefSeq" id="WP_156522979.1">
    <property type="nucleotide sequence ID" value="NZ_FKBS01000007.1"/>
</dbReference>
<dbReference type="AlphaFoldDB" id="A0A157L654"/>
<feature type="region of interest" description="Disordered" evidence="1">
    <location>
        <begin position="362"/>
        <end position="386"/>
    </location>
</feature>
<protein>
    <recommendedName>
        <fullName evidence="4">Lactate dehydrogenase</fullName>
    </recommendedName>
</protein>
<evidence type="ECO:0008006" key="4">
    <source>
        <dbReference type="Google" id="ProtNLM"/>
    </source>
</evidence>
<reference evidence="2 3" key="1">
    <citation type="submission" date="2016-03" db="EMBL/GenBank/DDBJ databases">
        <authorList>
            <consortium name="Pathogen Informatics"/>
        </authorList>
    </citation>
    <scope>NUCLEOTIDE SEQUENCE [LARGE SCALE GENOMIC DNA]</scope>
    <source>
        <strain evidence="2 3">NCTC13364</strain>
    </source>
</reference>
<proteinExistence type="predicted"/>
<evidence type="ECO:0000313" key="3">
    <source>
        <dbReference type="Proteomes" id="UP000077037"/>
    </source>
</evidence>
<accession>A0A157L654</accession>
<organism evidence="2 3">
    <name type="scientific">Bordetella ansorpii</name>
    <dbReference type="NCBI Taxonomy" id="288768"/>
    <lineage>
        <taxon>Bacteria</taxon>
        <taxon>Pseudomonadati</taxon>
        <taxon>Pseudomonadota</taxon>
        <taxon>Betaproteobacteria</taxon>
        <taxon>Burkholderiales</taxon>
        <taxon>Alcaligenaceae</taxon>
        <taxon>Bordetella</taxon>
    </lineage>
</organism>
<dbReference type="OrthoDB" id="5941093at2"/>
<dbReference type="Proteomes" id="UP000077037">
    <property type="component" value="Unassembled WGS sequence"/>
</dbReference>
<sequence>MTTVSSVSRPDLVPVPPVQAAVAARAQQASTAAAVAPASSSHVALGQSGNGASVYLPDGTLPGVTRIWAYSANDAVTQRMAANFGSGTAAGRLDGLGAALLERAMEGGQFTQSVWTAGSSSLSLDAVDTTLALPQTGNYVAMDIKTTGGATVRLAIGSQDDALSVQVEVTGGTLSDTEKAALAKLAKGFQAALDGLTAQPPKLDLAALTQYDSTAIASIDLHANVKTASNQNQSLAFHADGVSRSVHAEGPEGTVQISVDLSKSAMLGNPAQRERAVQSYLEQFDDASNRGRGGAALTAMFKSAFADLHSDYGSATGKSAPTSRLGSILNDSSRSMLTGLADFTASVADQARAVNPLRAEETDGFSYQASQQTDTSGTGRSFGIRQSQQSQLTASFHDALSPELSLMLTTDPLSQNYLYTQINDKASSDTNLSFHDGKMVKATLNQTADESRRVMKYVRGQLEQDTTTPHHEAREWNLLAMVEAAQQYDETRQRPDGSQLQATLSTISNLVLLQSRPSALLGKPSGGPAASE</sequence>
<evidence type="ECO:0000256" key="1">
    <source>
        <dbReference type="SAM" id="MobiDB-lite"/>
    </source>
</evidence>